<feature type="binding site" evidence="12">
    <location>
        <position position="173"/>
    </location>
    <ligand>
        <name>Mg(2+)</name>
        <dbReference type="ChEBI" id="CHEBI:18420"/>
    </ligand>
</feature>
<dbReference type="Pfam" id="PF00702">
    <property type="entry name" value="Hydrolase"/>
    <property type="match status" value="1"/>
</dbReference>
<feature type="binding site" evidence="11">
    <location>
        <begin position="46"/>
        <end position="51"/>
    </location>
    <ligand>
        <name>substrate</name>
    </ligand>
</feature>
<gene>
    <name evidence="15" type="ORF">SAMN04490247_2419</name>
</gene>
<feature type="site" description="Important for catalytic activity and assists the phosphoryl transfer reaction to Asp8 by balancing charge and orienting the reacting groups" evidence="13">
    <location>
        <position position="117"/>
    </location>
</feature>
<dbReference type="SUPFAM" id="SSF56784">
    <property type="entry name" value="HAD-like"/>
    <property type="match status" value="1"/>
</dbReference>
<feature type="binding site" evidence="11">
    <location>
        <position position="79"/>
    </location>
    <ligand>
        <name>substrate</name>
    </ligand>
</feature>
<feature type="binding site" evidence="11">
    <location>
        <position position="148"/>
    </location>
    <ligand>
        <name>substrate</name>
    </ligand>
</feature>
<feature type="active site" description="Nucleophile" evidence="10">
    <location>
        <position position="11"/>
    </location>
</feature>
<dbReference type="SFLD" id="SFLDF00046">
    <property type="entry name" value="beta-phosphoglucomutase"/>
    <property type="match status" value="1"/>
</dbReference>
<dbReference type="SFLD" id="SFLDG01135">
    <property type="entry name" value="C1.5.6:_HAD__Beta-PGM__Phospha"/>
    <property type="match status" value="1"/>
</dbReference>
<feature type="binding site" evidence="12">
    <location>
        <position position="13"/>
    </location>
    <ligand>
        <name>Mg(2+)</name>
        <dbReference type="ChEBI" id="CHEBI:18420"/>
    </ligand>
</feature>
<dbReference type="InterPro" id="IPR023214">
    <property type="entry name" value="HAD_sf"/>
</dbReference>
<accession>A0A1G8UXN1</accession>
<dbReference type="EC" id="5.4.2.6" evidence="8"/>
<reference evidence="16" key="1">
    <citation type="submission" date="2016-10" db="EMBL/GenBank/DDBJ databases">
        <authorList>
            <person name="Varghese N."/>
            <person name="Submissions S."/>
        </authorList>
    </citation>
    <scope>NUCLEOTIDE SEQUENCE [LARGE SCALE GENOMIC DNA]</scope>
    <source>
        <strain evidence="16">DSM 4771</strain>
    </source>
</reference>
<evidence type="ECO:0000256" key="1">
    <source>
        <dbReference type="ARBA" id="ARBA00006171"/>
    </source>
</evidence>
<evidence type="ECO:0000256" key="8">
    <source>
        <dbReference type="ARBA" id="ARBA00044968"/>
    </source>
</evidence>
<keyword evidence="5" id="KW-0413">Isomerase</keyword>
<dbReference type="Gene3D" id="3.40.50.1000">
    <property type="entry name" value="HAD superfamily/HAD-like"/>
    <property type="match status" value="1"/>
</dbReference>
<dbReference type="SFLD" id="SFLDG01129">
    <property type="entry name" value="C1.5:_HAD__Beta-PGM__Phosphata"/>
    <property type="match status" value="1"/>
</dbReference>
<dbReference type="Gene3D" id="1.10.150.240">
    <property type="entry name" value="Putative phosphatase, domain 2"/>
    <property type="match status" value="1"/>
</dbReference>
<dbReference type="PANTHER" id="PTHR46193">
    <property type="entry name" value="6-PHOSPHOGLUCONATE PHOSPHATASE"/>
    <property type="match status" value="1"/>
</dbReference>
<dbReference type="NCBIfam" id="TIGR01509">
    <property type="entry name" value="HAD-SF-IA-v3"/>
    <property type="match status" value="1"/>
</dbReference>
<evidence type="ECO:0000256" key="9">
    <source>
        <dbReference type="ARBA" id="ARBA00044991"/>
    </source>
</evidence>
<comment type="similarity">
    <text evidence="1">Belongs to the HAD-like hydrolase superfamily. CbbY/CbbZ/Gph/YieH family.</text>
</comment>
<evidence type="ECO:0000256" key="11">
    <source>
        <dbReference type="PIRSR" id="PIRSR610972-2"/>
    </source>
</evidence>
<dbReference type="STRING" id="86666.SAMN04490247_2419"/>
<dbReference type="NCBIfam" id="TIGR02009">
    <property type="entry name" value="PGMB-YQAB-SF"/>
    <property type="match status" value="1"/>
</dbReference>
<evidence type="ECO:0000256" key="13">
    <source>
        <dbReference type="PIRSR" id="PIRSR610972-4"/>
    </source>
</evidence>
<protein>
    <recommendedName>
        <fullName evidence="9">Beta-phosphoglucomutase</fullName>
        <ecNumber evidence="8">5.4.2.6</ecNumber>
    </recommendedName>
</protein>
<keyword evidence="6" id="KW-0119">Carbohydrate metabolism</keyword>
<evidence type="ECO:0000256" key="3">
    <source>
        <dbReference type="ARBA" id="ARBA00022723"/>
    </source>
</evidence>
<sequence length="226" mass="25283">MKDYPKLFIFDLDGVITDTAEQHYVAWKEMAQSIGIEIDREFNESLKGVSRGDSLDKILNLNHNLHVSEEQKTELMEKKNEAYRELITSIEPEDIYPGIGELLERLRENSIKIALGSASKNAPFIIKQLQIEHHFDYVVDPASVENGKPAPDIFLKAADELDVAYEECVGIEDAIAGVTAINEAGMFSVGVGDEAQLDHADYVVADTAELKLEAIIDRFDEANRKM</sequence>
<evidence type="ECO:0000313" key="15">
    <source>
        <dbReference type="EMBL" id="SDJ57680.1"/>
    </source>
</evidence>
<feature type="binding site" evidence="12">
    <location>
        <position position="172"/>
    </location>
    <ligand>
        <name>Mg(2+)</name>
        <dbReference type="ChEBI" id="CHEBI:18420"/>
    </ligand>
</feature>
<name>A0A1G8UXN1_9BACI</name>
<keyword evidence="3 12" id="KW-0479">Metal-binding</keyword>
<evidence type="ECO:0000256" key="2">
    <source>
        <dbReference type="ARBA" id="ARBA00022553"/>
    </source>
</evidence>
<organism evidence="15 16">
    <name type="scientific">Salimicrobium halophilum</name>
    <dbReference type="NCBI Taxonomy" id="86666"/>
    <lineage>
        <taxon>Bacteria</taxon>
        <taxon>Bacillati</taxon>
        <taxon>Bacillota</taxon>
        <taxon>Bacilli</taxon>
        <taxon>Bacillales</taxon>
        <taxon>Bacillaceae</taxon>
        <taxon>Salimicrobium</taxon>
    </lineage>
</organism>
<keyword evidence="2" id="KW-0597">Phosphoprotein</keyword>
<dbReference type="PANTHER" id="PTHR46193:SF18">
    <property type="entry name" value="HEXITOL PHOSPHATASE B"/>
    <property type="match status" value="1"/>
</dbReference>
<dbReference type="InterPro" id="IPR010976">
    <property type="entry name" value="B-phosphoglucomutase_hydrolase"/>
</dbReference>
<evidence type="ECO:0000256" key="12">
    <source>
        <dbReference type="PIRSR" id="PIRSR610972-3"/>
    </source>
</evidence>
<proteinExistence type="inferred from homology"/>
<evidence type="ECO:0000256" key="5">
    <source>
        <dbReference type="ARBA" id="ARBA00023235"/>
    </source>
</evidence>
<dbReference type="InterPro" id="IPR023198">
    <property type="entry name" value="PGP-like_dom2"/>
</dbReference>
<dbReference type="GO" id="GO:0008801">
    <property type="term" value="F:beta-phosphoglucomutase activity"/>
    <property type="evidence" value="ECO:0007669"/>
    <property type="project" value="UniProtKB-EC"/>
</dbReference>
<dbReference type="GO" id="GO:0005975">
    <property type="term" value="P:carbohydrate metabolic process"/>
    <property type="evidence" value="ECO:0007669"/>
    <property type="project" value="InterPro"/>
</dbReference>
<evidence type="ECO:0000256" key="14">
    <source>
        <dbReference type="SAM" id="Coils"/>
    </source>
</evidence>
<dbReference type="AlphaFoldDB" id="A0A1G8UXN1"/>
<dbReference type="CDD" id="cd02598">
    <property type="entry name" value="HAD_BPGM"/>
    <property type="match status" value="1"/>
</dbReference>
<evidence type="ECO:0000313" key="16">
    <source>
        <dbReference type="Proteomes" id="UP000199225"/>
    </source>
</evidence>
<keyword evidence="4 12" id="KW-0460">Magnesium</keyword>
<keyword evidence="16" id="KW-1185">Reference proteome</keyword>
<dbReference type="NCBIfam" id="TIGR01990">
    <property type="entry name" value="bPGM"/>
    <property type="match status" value="1"/>
</dbReference>
<dbReference type="InterPro" id="IPR006439">
    <property type="entry name" value="HAD-SF_hydro_IA"/>
</dbReference>
<comment type="cofactor">
    <cofactor evidence="12">
        <name>Mg(2+)</name>
        <dbReference type="ChEBI" id="CHEBI:18420"/>
    </cofactor>
    <text evidence="12">Binds 2 magnesium ions per subunit.</text>
</comment>
<feature type="binding site" evidence="11">
    <location>
        <begin position="117"/>
        <end position="121"/>
    </location>
    <ligand>
        <name>substrate</name>
    </ligand>
</feature>
<dbReference type="InterPro" id="IPR051600">
    <property type="entry name" value="Beta-PGM-like"/>
</dbReference>
<feature type="active site" description="Proton donor/acceptor" evidence="10">
    <location>
        <position position="13"/>
    </location>
</feature>
<feature type="site" description="Important for catalytic activity and assists the phosphoryl transfer reaction to Asp8 by balancing charge and orienting the reacting groups" evidence="13">
    <location>
        <position position="148"/>
    </location>
</feature>
<feature type="coiled-coil region" evidence="14">
    <location>
        <begin position="58"/>
        <end position="85"/>
    </location>
</feature>
<feature type="binding site" evidence="12">
    <location>
        <position position="11"/>
    </location>
    <ligand>
        <name>Mg(2+)</name>
        <dbReference type="ChEBI" id="CHEBI:18420"/>
    </ligand>
</feature>
<comment type="catalytic activity">
    <reaction evidence="7">
        <text>beta-D-glucose 1-phosphate = beta-D-glucose 6-phosphate</text>
        <dbReference type="Rhea" id="RHEA:20113"/>
        <dbReference type="ChEBI" id="CHEBI:57684"/>
        <dbReference type="ChEBI" id="CHEBI:58247"/>
        <dbReference type="EC" id="5.4.2.6"/>
    </reaction>
</comment>
<dbReference type="InterPro" id="IPR036412">
    <property type="entry name" value="HAD-like_sf"/>
</dbReference>
<dbReference type="Proteomes" id="UP000199225">
    <property type="component" value="Unassembled WGS sequence"/>
</dbReference>
<dbReference type="InterPro" id="IPR010972">
    <property type="entry name" value="Beta-PGM"/>
</dbReference>
<dbReference type="EMBL" id="FNEV01000007">
    <property type="protein sequence ID" value="SDJ57680.1"/>
    <property type="molecule type" value="Genomic_DNA"/>
</dbReference>
<evidence type="ECO:0000256" key="10">
    <source>
        <dbReference type="PIRSR" id="PIRSR610972-1"/>
    </source>
</evidence>
<dbReference type="OrthoDB" id="9797743at2"/>
<keyword evidence="14" id="KW-0175">Coiled coil</keyword>
<feature type="binding site" evidence="11">
    <location>
        <position position="27"/>
    </location>
    <ligand>
        <name>substrate</name>
    </ligand>
</feature>
<dbReference type="SFLD" id="SFLDS00003">
    <property type="entry name" value="Haloacid_Dehalogenase"/>
    <property type="match status" value="1"/>
</dbReference>
<dbReference type="RefSeq" id="WP_093194119.1">
    <property type="nucleotide sequence ID" value="NZ_FNEV01000007.1"/>
</dbReference>
<feature type="binding site" evidence="11">
    <location>
        <begin position="11"/>
        <end position="13"/>
    </location>
    <ligand>
        <name>substrate</name>
    </ligand>
</feature>
<feature type="binding site" evidence="11">
    <location>
        <position position="54"/>
    </location>
    <ligand>
        <name>substrate</name>
    </ligand>
</feature>
<evidence type="ECO:0000256" key="6">
    <source>
        <dbReference type="ARBA" id="ARBA00023277"/>
    </source>
</evidence>
<evidence type="ECO:0000256" key="7">
    <source>
        <dbReference type="ARBA" id="ARBA00044926"/>
    </source>
</evidence>
<evidence type="ECO:0000256" key="4">
    <source>
        <dbReference type="ARBA" id="ARBA00022842"/>
    </source>
</evidence>
<dbReference type="GO" id="GO:0000287">
    <property type="term" value="F:magnesium ion binding"/>
    <property type="evidence" value="ECO:0007669"/>
    <property type="project" value="InterPro"/>
</dbReference>